<organism evidence="7 10">
    <name type="scientific">Crassostrea virginica</name>
    <name type="common">Eastern oyster</name>
    <dbReference type="NCBI Taxonomy" id="6565"/>
    <lineage>
        <taxon>Eukaryota</taxon>
        <taxon>Metazoa</taxon>
        <taxon>Spiralia</taxon>
        <taxon>Lophotrochozoa</taxon>
        <taxon>Mollusca</taxon>
        <taxon>Bivalvia</taxon>
        <taxon>Autobranchia</taxon>
        <taxon>Pteriomorphia</taxon>
        <taxon>Ostreida</taxon>
        <taxon>Ostreoidea</taxon>
        <taxon>Ostreidae</taxon>
        <taxon>Crassostrea</taxon>
    </lineage>
</organism>
<evidence type="ECO:0000256" key="2">
    <source>
        <dbReference type="ARBA" id="ARBA00004300"/>
    </source>
</evidence>
<evidence type="ECO:0000313" key="8">
    <source>
        <dbReference type="RefSeq" id="XP_022339855.1"/>
    </source>
</evidence>
<comment type="subcellular location">
    <subcellularLocation>
        <location evidence="2">Cytoplasm</location>
        <location evidence="2">Cytoskeleton</location>
        <location evidence="2">Microtubule organizing center</location>
        <location evidence="2">Centrosome</location>
    </subcellularLocation>
    <subcellularLocation>
        <location evidence="1">Cytoplasm</location>
        <location evidence="1">Cytoskeleton</location>
        <location evidence="1">Spindle</location>
    </subcellularLocation>
</comment>
<evidence type="ECO:0000313" key="10">
    <source>
        <dbReference type="RefSeq" id="XP_022339857.1"/>
    </source>
</evidence>
<dbReference type="AlphaFoldDB" id="A0A8B8EGU4"/>
<dbReference type="OrthoDB" id="10064769at2759"/>
<dbReference type="GO" id="GO:0005813">
    <property type="term" value="C:centrosome"/>
    <property type="evidence" value="ECO:0007669"/>
    <property type="project" value="UniProtKB-SubCell"/>
</dbReference>
<keyword evidence="4" id="KW-0963">Cytoplasm</keyword>
<dbReference type="RefSeq" id="XP_022339857.1">
    <property type="nucleotide sequence ID" value="XM_022484149.1"/>
</dbReference>
<name>A0A8B8EGU4_CRAVI</name>
<evidence type="ECO:0000313" key="9">
    <source>
        <dbReference type="RefSeq" id="XP_022339856.1"/>
    </source>
</evidence>
<evidence type="ECO:0000256" key="5">
    <source>
        <dbReference type="ARBA" id="ARBA00023212"/>
    </source>
</evidence>
<dbReference type="PANTHER" id="PTHR28578">
    <property type="entry name" value="MITOTIC-SPINDLE ORGANIZING PROTEIN 2A-RELATED"/>
    <property type="match status" value="1"/>
</dbReference>
<reference evidence="8 9" key="1">
    <citation type="submission" date="2025-04" db="UniProtKB">
        <authorList>
            <consortium name="RefSeq"/>
        </authorList>
    </citation>
    <scope>IDENTIFICATION</scope>
    <source>
        <tissue evidence="8 9">Whole sample</tissue>
    </source>
</reference>
<dbReference type="InterPro" id="IPR024332">
    <property type="entry name" value="MOZART2"/>
</dbReference>
<evidence type="ECO:0000256" key="4">
    <source>
        <dbReference type="ARBA" id="ARBA00022490"/>
    </source>
</evidence>
<evidence type="ECO:0000256" key="3">
    <source>
        <dbReference type="ARBA" id="ARBA00007286"/>
    </source>
</evidence>
<evidence type="ECO:0000313" key="7">
    <source>
        <dbReference type="Proteomes" id="UP000694844"/>
    </source>
</evidence>
<dbReference type="Pfam" id="PF12926">
    <property type="entry name" value="MOZART2"/>
    <property type="match status" value="1"/>
</dbReference>
<sequence length="108" mass="12205">MAAVSNEEFLQYTLLSKNVLSLEEQELYEVSQLAGVILDPSVFKIIMDLLKMNVAPQAILQVLRSISGQRPKKVNSPEVSQRTHQTEADRRVKSRGRVPSGRKTEARR</sequence>
<dbReference type="PANTHER" id="PTHR28578:SF2">
    <property type="entry name" value="MITOTIC-SPINDLE ORGANIZING PROTEIN 2"/>
    <property type="match status" value="1"/>
</dbReference>
<dbReference type="GO" id="GO:0005819">
    <property type="term" value="C:spindle"/>
    <property type="evidence" value="ECO:0007669"/>
    <property type="project" value="UniProtKB-SubCell"/>
</dbReference>
<keyword evidence="5" id="KW-0206">Cytoskeleton</keyword>
<dbReference type="KEGG" id="cvn:111134786"/>
<proteinExistence type="inferred from homology"/>
<dbReference type="RefSeq" id="XP_022339856.1">
    <property type="nucleotide sequence ID" value="XM_022484148.1"/>
</dbReference>
<evidence type="ECO:0000256" key="6">
    <source>
        <dbReference type="SAM" id="MobiDB-lite"/>
    </source>
</evidence>
<keyword evidence="7" id="KW-1185">Reference proteome</keyword>
<comment type="similarity">
    <text evidence="3">Belongs to the MOZART2 family.</text>
</comment>
<accession>A0A8B8EGU4</accession>
<dbReference type="GeneID" id="111134786"/>
<gene>
    <name evidence="8 9 10" type="primary">LOC111134786</name>
</gene>
<feature type="region of interest" description="Disordered" evidence="6">
    <location>
        <begin position="69"/>
        <end position="108"/>
    </location>
</feature>
<protein>
    <submittedName>
        <fullName evidence="8 9">Mitotic-spindle organizing protein 2-like</fullName>
    </submittedName>
</protein>
<dbReference type="Proteomes" id="UP000694844">
    <property type="component" value="Chromosome 5"/>
</dbReference>
<evidence type="ECO:0000256" key="1">
    <source>
        <dbReference type="ARBA" id="ARBA00004186"/>
    </source>
</evidence>
<dbReference type="RefSeq" id="XP_022339855.1">
    <property type="nucleotide sequence ID" value="XM_022484147.1"/>
</dbReference>